<dbReference type="PRINTS" id="PR00080">
    <property type="entry name" value="SDRFAMILY"/>
</dbReference>
<accession>A0A7S4MKB9</accession>
<reference evidence="3" key="1">
    <citation type="submission" date="2021-01" db="EMBL/GenBank/DDBJ databases">
        <authorList>
            <person name="Corre E."/>
            <person name="Pelletier E."/>
            <person name="Niang G."/>
            <person name="Scheremetjew M."/>
            <person name="Finn R."/>
            <person name="Kale V."/>
            <person name="Holt S."/>
            <person name="Cochrane G."/>
            <person name="Meng A."/>
            <person name="Brown T."/>
            <person name="Cohen L."/>
        </authorList>
    </citation>
    <scope>NUCLEOTIDE SEQUENCE</scope>
    <source>
        <strain evidence="3">DIVA3 518/3/11/1/6</strain>
    </source>
</reference>
<dbReference type="CDD" id="cd05233">
    <property type="entry name" value="SDR_c"/>
    <property type="match status" value="1"/>
</dbReference>
<keyword evidence="2" id="KW-1133">Transmembrane helix</keyword>
<dbReference type="Pfam" id="PF00106">
    <property type="entry name" value="adh_short"/>
    <property type="match status" value="1"/>
</dbReference>
<keyword evidence="2" id="KW-0812">Transmembrane</keyword>
<name>A0A7S4MKB9_9EUKA</name>
<dbReference type="AlphaFoldDB" id="A0A7S4MKB9"/>
<comment type="similarity">
    <text evidence="1">Belongs to the short-chain dehydrogenases/reductases (SDR) family.</text>
</comment>
<dbReference type="InterPro" id="IPR036291">
    <property type="entry name" value="NAD(P)-bd_dom_sf"/>
</dbReference>
<dbReference type="Gene3D" id="3.40.50.720">
    <property type="entry name" value="NAD(P)-binding Rossmann-like Domain"/>
    <property type="match status" value="1"/>
</dbReference>
<organism evidence="3">
    <name type="scientific">Vannella robusta</name>
    <dbReference type="NCBI Taxonomy" id="1487602"/>
    <lineage>
        <taxon>Eukaryota</taxon>
        <taxon>Amoebozoa</taxon>
        <taxon>Discosea</taxon>
        <taxon>Flabellinia</taxon>
        <taxon>Vannellidae</taxon>
        <taxon>Vannella</taxon>
    </lineage>
</organism>
<feature type="transmembrane region" description="Helical" evidence="2">
    <location>
        <begin position="6"/>
        <end position="27"/>
    </location>
</feature>
<protein>
    <submittedName>
        <fullName evidence="3">Uncharacterized protein</fullName>
    </submittedName>
</protein>
<dbReference type="InterPro" id="IPR052625">
    <property type="entry name" value="Chl_b_Red"/>
</dbReference>
<dbReference type="GO" id="GO:0010304">
    <property type="term" value="P:PSII associated light-harvesting complex II catabolic process"/>
    <property type="evidence" value="ECO:0007669"/>
    <property type="project" value="TreeGrafter"/>
</dbReference>
<sequence length="318" mass="34334">MDNGSSIPWMVVISSVALTVGIGFGVLKKKSSKVMISHKNVVITGGSKGIGFAVAKEFLQRGNNVVICGRSQERLDAAVEKLSKNNSAVVSACTADVTSYESVLNLVSYSISFFKEHTGRAVIDIWINNAGISQAPLLPLADTDADTIQSIVNTNLVGSLFCTKVAINQMKQQEEGGHVFLMDGAGSNGMTTANFATYGASKAAIPQLLKSLVKETKGTNVGIHAISPGMVITDLLMKSDSDSSRKVPYKIFNVLAEQPSVVAVWLTNKILYSSKSGSTGTYNRFLTTPGVFWRFFTFWNRKNRLVDESTGEILFKNE</sequence>
<dbReference type="PRINTS" id="PR00081">
    <property type="entry name" value="GDHRDH"/>
</dbReference>
<dbReference type="PANTHER" id="PTHR24314">
    <property type="entry name" value="NON-SPECIFIC LIPID TRANSFER PROTEIN-RELATED"/>
    <property type="match status" value="1"/>
</dbReference>
<dbReference type="SUPFAM" id="SSF51735">
    <property type="entry name" value="NAD(P)-binding Rossmann-fold domains"/>
    <property type="match status" value="1"/>
</dbReference>
<proteinExistence type="inferred from homology"/>
<evidence type="ECO:0000256" key="1">
    <source>
        <dbReference type="RuleBase" id="RU000363"/>
    </source>
</evidence>
<dbReference type="GO" id="GO:0015996">
    <property type="term" value="P:chlorophyll catabolic process"/>
    <property type="evidence" value="ECO:0007669"/>
    <property type="project" value="TreeGrafter"/>
</dbReference>
<evidence type="ECO:0000256" key="2">
    <source>
        <dbReference type="SAM" id="Phobius"/>
    </source>
</evidence>
<dbReference type="PANTHER" id="PTHR24314:SF21">
    <property type="entry name" value="CHLOROPHYLL(IDE) B REDUCTASE NYC1, CHLOROPLASTIC-RELATED"/>
    <property type="match status" value="1"/>
</dbReference>
<evidence type="ECO:0000313" key="3">
    <source>
        <dbReference type="EMBL" id="CAE2227161.1"/>
    </source>
</evidence>
<gene>
    <name evidence="3" type="ORF">VSP0166_LOCUS11570</name>
</gene>
<dbReference type="InterPro" id="IPR002347">
    <property type="entry name" value="SDR_fam"/>
</dbReference>
<dbReference type="EMBL" id="HBKP01016330">
    <property type="protein sequence ID" value="CAE2227161.1"/>
    <property type="molecule type" value="Transcribed_RNA"/>
</dbReference>
<keyword evidence="2" id="KW-0472">Membrane</keyword>
<dbReference type="GO" id="GO:0034256">
    <property type="term" value="F:chlorophyll(ide) b reductase activity"/>
    <property type="evidence" value="ECO:0007669"/>
    <property type="project" value="TreeGrafter"/>
</dbReference>